<name>G3APP7_SPAPN</name>
<dbReference type="InterPro" id="IPR022024">
    <property type="entry name" value="DUF3602"/>
</dbReference>
<dbReference type="HOGENOM" id="CLU_082191_0_1_1"/>
<dbReference type="InParanoid" id="G3APP7"/>
<dbReference type="InterPro" id="IPR053203">
    <property type="entry name" value="Cisplatin_resist-associated"/>
</dbReference>
<dbReference type="AlphaFoldDB" id="G3APP7"/>
<dbReference type="RefSeq" id="XP_007375495.1">
    <property type="nucleotide sequence ID" value="XM_007375433.1"/>
</dbReference>
<feature type="region of interest" description="Disordered" evidence="1">
    <location>
        <begin position="137"/>
        <end position="167"/>
    </location>
</feature>
<dbReference type="PANTHER" id="PTHR34693:SF1">
    <property type="entry name" value="PROTEIN PAR32"/>
    <property type="match status" value="1"/>
</dbReference>
<feature type="compositionally biased region" description="Polar residues" evidence="1">
    <location>
        <begin position="1"/>
        <end position="29"/>
    </location>
</feature>
<evidence type="ECO:0000313" key="3">
    <source>
        <dbReference type="Proteomes" id="UP000000709"/>
    </source>
</evidence>
<dbReference type="OMA" id="PEDYITP"/>
<keyword evidence="3" id="KW-1185">Reference proteome</keyword>
<protein>
    <submittedName>
        <fullName evidence="2">Uncharacterized protein</fullName>
    </submittedName>
</protein>
<evidence type="ECO:0000313" key="2">
    <source>
        <dbReference type="EMBL" id="EGW32219.1"/>
    </source>
</evidence>
<dbReference type="Pfam" id="PF12223">
    <property type="entry name" value="DUF3602"/>
    <property type="match status" value="2"/>
</dbReference>
<proteinExistence type="predicted"/>
<dbReference type="KEGG" id="spaa:SPAPADRAFT_55724"/>
<dbReference type="GeneID" id="18871963"/>
<dbReference type="EMBL" id="GL996502">
    <property type="protein sequence ID" value="EGW32219.1"/>
    <property type="molecule type" value="Genomic_DNA"/>
</dbReference>
<dbReference type="Proteomes" id="UP000000709">
    <property type="component" value="Unassembled WGS sequence"/>
</dbReference>
<dbReference type="eggNOG" id="ENOG502S3S2">
    <property type="taxonomic scope" value="Eukaryota"/>
</dbReference>
<feature type="region of interest" description="Disordered" evidence="1">
    <location>
        <begin position="1"/>
        <end position="77"/>
    </location>
</feature>
<sequence>MTTLENISHIQPSTSAGHQPQPEQDQSPAITHRLAKTTSNNKRVYYSTGRGGAGNMQHSSQIPSPKLIPMGSNTPQLTTSKITTGRGGYGNMISNSDPQLARKLQDVDSPPPGDNELKAIASNNTFSVGRGGFGNVISHQKSSSSSGSGDVPNLYAVTSHNKEQRKKGGLLGKIKEIFG</sequence>
<evidence type="ECO:0000256" key="1">
    <source>
        <dbReference type="SAM" id="MobiDB-lite"/>
    </source>
</evidence>
<accession>G3APP7</accession>
<organism evidence="3">
    <name type="scientific">Spathaspora passalidarum (strain NRRL Y-27907 / 11-Y1)</name>
    <dbReference type="NCBI Taxonomy" id="619300"/>
    <lineage>
        <taxon>Eukaryota</taxon>
        <taxon>Fungi</taxon>
        <taxon>Dikarya</taxon>
        <taxon>Ascomycota</taxon>
        <taxon>Saccharomycotina</taxon>
        <taxon>Pichiomycetes</taxon>
        <taxon>Debaryomycetaceae</taxon>
        <taxon>Spathaspora</taxon>
    </lineage>
</organism>
<reference evidence="2 3" key="1">
    <citation type="journal article" date="2011" name="Proc. Natl. Acad. Sci. U.S.A.">
        <title>Comparative genomics of xylose-fermenting fungi for enhanced biofuel production.</title>
        <authorList>
            <person name="Wohlbach D.J."/>
            <person name="Kuo A."/>
            <person name="Sato T.K."/>
            <person name="Potts K.M."/>
            <person name="Salamov A.A."/>
            <person name="LaButti K.M."/>
            <person name="Sun H."/>
            <person name="Clum A."/>
            <person name="Pangilinan J.L."/>
            <person name="Lindquist E.A."/>
            <person name="Lucas S."/>
            <person name="Lapidus A."/>
            <person name="Jin M."/>
            <person name="Gunawan C."/>
            <person name="Balan V."/>
            <person name="Dale B.E."/>
            <person name="Jeffries T.W."/>
            <person name="Zinkel R."/>
            <person name="Barry K.W."/>
            <person name="Grigoriev I.V."/>
            <person name="Gasch A.P."/>
        </authorList>
    </citation>
    <scope>NUCLEOTIDE SEQUENCE [LARGE SCALE GENOMIC DNA]</scope>
    <source>
        <strain evidence="3">NRRL Y-27907 / 11-Y1</strain>
    </source>
</reference>
<dbReference type="OrthoDB" id="6288734at2759"/>
<gene>
    <name evidence="2" type="ORF">SPAPADRAFT_55724</name>
</gene>
<dbReference type="PANTHER" id="PTHR34693">
    <property type="entry name" value="PROTEIN PAR32"/>
    <property type="match status" value="1"/>
</dbReference>